<protein>
    <submittedName>
        <fullName evidence="2">CPW-WPC family protein</fullName>
    </submittedName>
</protein>
<proteinExistence type="predicted"/>
<dbReference type="Proteomes" id="UP000078597">
    <property type="component" value="Unassembled WGS sequence"/>
</dbReference>
<dbReference type="AlphaFoldDB" id="A0A1A8W5M8"/>
<evidence type="ECO:0000313" key="3">
    <source>
        <dbReference type="Proteomes" id="UP000078597"/>
    </source>
</evidence>
<evidence type="ECO:0000313" key="2">
    <source>
        <dbReference type="EMBL" id="SBS86985.1"/>
    </source>
</evidence>
<feature type="region of interest" description="Disordered" evidence="1">
    <location>
        <begin position="24"/>
        <end position="68"/>
    </location>
</feature>
<feature type="non-terminal residue" evidence="2">
    <location>
        <position position="79"/>
    </location>
</feature>
<accession>A0A1A8W5M8</accession>
<dbReference type="VEuPathDB" id="PlasmoDB:PmUG01_11033600"/>
<dbReference type="EMBL" id="FLQW01000959">
    <property type="protein sequence ID" value="SBS86985.1"/>
    <property type="molecule type" value="Genomic_DNA"/>
</dbReference>
<feature type="compositionally biased region" description="Basic and acidic residues" evidence="1">
    <location>
        <begin position="52"/>
        <end position="62"/>
    </location>
</feature>
<organism evidence="2 3">
    <name type="scientific">Plasmodium malariae</name>
    <dbReference type="NCBI Taxonomy" id="5858"/>
    <lineage>
        <taxon>Eukaryota</taxon>
        <taxon>Sar</taxon>
        <taxon>Alveolata</taxon>
        <taxon>Apicomplexa</taxon>
        <taxon>Aconoidasida</taxon>
        <taxon>Haemosporida</taxon>
        <taxon>Plasmodiidae</taxon>
        <taxon>Plasmodium</taxon>
        <taxon>Plasmodium (Plasmodium)</taxon>
    </lineage>
</organism>
<feature type="compositionally biased region" description="Acidic residues" evidence="1">
    <location>
        <begin position="29"/>
        <end position="43"/>
    </location>
</feature>
<gene>
    <name evidence="2" type="ORF">PMALA_018000</name>
</gene>
<reference evidence="3" key="1">
    <citation type="submission" date="2016-05" db="EMBL/GenBank/DDBJ databases">
        <authorList>
            <person name="Naeem Raeece"/>
        </authorList>
    </citation>
    <scope>NUCLEOTIDE SEQUENCE [LARGE SCALE GENOMIC DNA]</scope>
</reference>
<evidence type="ECO:0000256" key="1">
    <source>
        <dbReference type="SAM" id="MobiDB-lite"/>
    </source>
</evidence>
<sequence>MLLVQIRIKIYLNLDELYKINEELVTNEKEDEDEDDDEEEEGELGSSNFYDAAHESLEKAEEQATVDLENAEIENLLDE</sequence>
<name>A0A1A8W5M8_PLAMA</name>